<proteinExistence type="predicted"/>
<dbReference type="RefSeq" id="WP_148134827.1">
    <property type="nucleotide sequence ID" value="NZ_CP017634.1"/>
</dbReference>
<organism evidence="1 2">
    <name type="scientific">Formimonas warabiya</name>
    <dbReference type="NCBI Taxonomy" id="1761012"/>
    <lineage>
        <taxon>Bacteria</taxon>
        <taxon>Bacillati</taxon>
        <taxon>Bacillota</taxon>
        <taxon>Clostridia</taxon>
        <taxon>Eubacteriales</taxon>
        <taxon>Peptococcaceae</taxon>
        <taxon>Candidatus Formimonas</taxon>
    </lineage>
</organism>
<evidence type="ECO:0000313" key="2">
    <source>
        <dbReference type="Proteomes" id="UP000323521"/>
    </source>
</evidence>
<protein>
    <submittedName>
        <fullName evidence="1">Uncharacterized protein</fullName>
    </submittedName>
</protein>
<dbReference type="GO" id="GO:0033969">
    <property type="term" value="F:gamma-glutamyl-gamma-aminobutyrate hydrolase activity"/>
    <property type="evidence" value="ECO:0007669"/>
    <property type="project" value="TreeGrafter"/>
</dbReference>
<dbReference type="AlphaFoldDB" id="A0A3G1KSS6"/>
<dbReference type="PANTHER" id="PTHR43235:SF1">
    <property type="entry name" value="GLUTAMINE AMIDOTRANSFERASE PB2B2.05-RELATED"/>
    <property type="match status" value="1"/>
</dbReference>
<dbReference type="Pfam" id="PF07722">
    <property type="entry name" value="Peptidase_C26"/>
    <property type="match status" value="1"/>
</dbReference>
<dbReference type="PROSITE" id="PS51273">
    <property type="entry name" value="GATASE_TYPE_1"/>
    <property type="match status" value="1"/>
</dbReference>
<dbReference type="GO" id="GO:0005829">
    <property type="term" value="C:cytosol"/>
    <property type="evidence" value="ECO:0007669"/>
    <property type="project" value="TreeGrafter"/>
</dbReference>
<accession>A0A3G1KSS6</accession>
<dbReference type="SUPFAM" id="SSF52317">
    <property type="entry name" value="Class I glutamine amidotransferase-like"/>
    <property type="match status" value="1"/>
</dbReference>
<dbReference type="InterPro" id="IPR029062">
    <property type="entry name" value="Class_I_gatase-like"/>
</dbReference>
<keyword evidence="2" id="KW-1185">Reference proteome</keyword>
<dbReference type="EMBL" id="CP017634">
    <property type="protein sequence ID" value="ATW25573.1"/>
    <property type="molecule type" value="Genomic_DNA"/>
</dbReference>
<sequence length="237" mass="26445">MFYPLIGITCGEDDLNFFVRRFYAQAVEALGGAPVFLPSVQRRSSWGKFLEVLDGLILSGGVDVDPFFFGEEPVKGMGEITPFRDQFEIFFVKEFFPLNRPILAVCRGVQVLNVSLGGTIFQDIDAQVPNILKHFQRAPRPHPTHSVNVVPDTKLSAILPEEQWRVNSFHHQAVNGLAPGLVVSALAPDGIIEAIEGQKHPFALGVQWHPECNWQQDAGSFRLFETFISACRAGRHF</sequence>
<dbReference type="InterPro" id="IPR011697">
    <property type="entry name" value="Peptidase_C26"/>
</dbReference>
<gene>
    <name evidence="1" type="ORF">DCMF_13125</name>
</gene>
<evidence type="ECO:0000313" key="1">
    <source>
        <dbReference type="EMBL" id="ATW25573.1"/>
    </source>
</evidence>
<dbReference type="FunFam" id="3.40.50.880:FF:000030">
    <property type="entry name" value="Gamma-glutamyl-gamma-aminobutyrate hydrolase PuuD"/>
    <property type="match status" value="1"/>
</dbReference>
<dbReference type="InterPro" id="IPR044668">
    <property type="entry name" value="PuuD-like"/>
</dbReference>
<dbReference type="CDD" id="cd01745">
    <property type="entry name" value="GATase1_2"/>
    <property type="match status" value="1"/>
</dbReference>
<dbReference type="Gene3D" id="3.40.50.880">
    <property type="match status" value="1"/>
</dbReference>
<dbReference type="OrthoDB" id="9813383at2"/>
<dbReference type="KEGG" id="fwa:DCMF_13125"/>
<name>A0A3G1KSS6_FORW1</name>
<dbReference type="Proteomes" id="UP000323521">
    <property type="component" value="Chromosome"/>
</dbReference>
<reference evidence="1 2" key="1">
    <citation type="submission" date="2016-10" db="EMBL/GenBank/DDBJ databases">
        <title>Complete Genome Sequence of Peptococcaceae strain DCMF.</title>
        <authorList>
            <person name="Edwards R.J."/>
            <person name="Holland S.I."/>
            <person name="Deshpande N.P."/>
            <person name="Wong Y.K."/>
            <person name="Ertan H."/>
            <person name="Manefield M."/>
            <person name="Russell T.L."/>
            <person name="Lee M.J."/>
        </authorList>
    </citation>
    <scope>NUCLEOTIDE SEQUENCE [LARGE SCALE GENOMIC DNA]</scope>
    <source>
        <strain evidence="1 2">DCMF</strain>
    </source>
</reference>
<dbReference type="GO" id="GO:0006598">
    <property type="term" value="P:polyamine catabolic process"/>
    <property type="evidence" value="ECO:0007669"/>
    <property type="project" value="TreeGrafter"/>
</dbReference>
<dbReference type="PANTHER" id="PTHR43235">
    <property type="entry name" value="GLUTAMINE AMIDOTRANSFERASE PB2B2.05-RELATED"/>
    <property type="match status" value="1"/>
</dbReference>